<proteinExistence type="predicted"/>
<reference evidence="1 2" key="1">
    <citation type="submission" date="2018-11" db="EMBL/GenBank/DDBJ databases">
        <title>Photobacterium sp. BEI247 sp. nov., a marine bacterium isolated from Yongle Blue Hole in the South China Sea.</title>
        <authorList>
            <person name="Wang X."/>
        </authorList>
    </citation>
    <scope>NUCLEOTIDE SEQUENCE [LARGE SCALE GENOMIC DNA]</scope>
    <source>
        <strain evidence="2">BEI247</strain>
    </source>
</reference>
<dbReference type="Proteomes" id="UP000287563">
    <property type="component" value="Unassembled WGS sequence"/>
</dbReference>
<gene>
    <name evidence="1" type="ORF">EDI28_02255</name>
</gene>
<sequence length="72" mass="8128">MLLINQLYLVRGYNYMLIFNKAHVFSNRPDSEISDDAPAPSFAAKEQEAKRLAMLASVQQSGGFELSECHQH</sequence>
<organism evidence="1 2">
    <name type="scientific">Photobacterium chitinilyticum</name>
    <dbReference type="NCBI Taxonomy" id="2485123"/>
    <lineage>
        <taxon>Bacteria</taxon>
        <taxon>Pseudomonadati</taxon>
        <taxon>Pseudomonadota</taxon>
        <taxon>Gammaproteobacteria</taxon>
        <taxon>Vibrionales</taxon>
        <taxon>Vibrionaceae</taxon>
        <taxon>Photobacterium</taxon>
    </lineage>
</organism>
<name>A0A3S3R2S4_9GAMM</name>
<dbReference type="AlphaFoldDB" id="A0A3S3R2S4"/>
<comment type="caution">
    <text evidence="1">The sequence shown here is derived from an EMBL/GenBank/DDBJ whole genome shotgun (WGS) entry which is preliminary data.</text>
</comment>
<evidence type="ECO:0000313" key="2">
    <source>
        <dbReference type="Proteomes" id="UP000287563"/>
    </source>
</evidence>
<protein>
    <submittedName>
        <fullName evidence="1">Uncharacterized protein</fullName>
    </submittedName>
</protein>
<evidence type="ECO:0000313" key="1">
    <source>
        <dbReference type="EMBL" id="RWX56889.1"/>
    </source>
</evidence>
<accession>A0A3S3R2S4</accession>
<keyword evidence="2" id="KW-1185">Reference proteome</keyword>
<dbReference type="EMBL" id="RJLM01000001">
    <property type="protein sequence ID" value="RWX56889.1"/>
    <property type="molecule type" value="Genomic_DNA"/>
</dbReference>